<name>A0AAE0ZSZ5_9GAST</name>
<feature type="compositionally biased region" description="Low complexity" evidence="8">
    <location>
        <begin position="1061"/>
        <end position="1073"/>
    </location>
</feature>
<feature type="region of interest" description="Disordered" evidence="8">
    <location>
        <begin position="1519"/>
        <end position="1538"/>
    </location>
</feature>
<feature type="disulfide bond" evidence="6">
    <location>
        <begin position="1851"/>
        <end position="1866"/>
    </location>
</feature>
<keyword evidence="3 7" id="KW-0720">Serine protease</keyword>
<feature type="domain" description="CUB" evidence="10">
    <location>
        <begin position="178"/>
        <end position="293"/>
    </location>
</feature>
<gene>
    <name evidence="13" type="ORF">RRG08_030094</name>
</gene>
<dbReference type="PANTHER" id="PTHR24252:SF27">
    <property type="entry name" value="TRANSMEMBRANE PROTEASE SERINE 3-LIKE"/>
    <property type="match status" value="1"/>
</dbReference>
<proteinExistence type="predicted"/>
<evidence type="ECO:0000313" key="14">
    <source>
        <dbReference type="Proteomes" id="UP001283361"/>
    </source>
</evidence>
<feature type="disulfide bond" evidence="6">
    <location>
        <begin position="1888"/>
        <end position="1903"/>
    </location>
</feature>
<feature type="region of interest" description="Disordered" evidence="8">
    <location>
        <begin position="1012"/>
        <end position="1034"/>
    </location>
</feature>
<dbReference type="Gene3D" id="2.60.120.290">
    <property type="entry name" value="Spermadhesin, CUB domain"/>
    <property type="match status" value="5"/>
</dbReference>
<feature type="region of interest" description="Disordered" evidence="8">
    <location>
        <begin position="1225"/>
        <end position="1256"/>
    </location>
</feature>
<dbReference type="InterPro" id="IPR002172">
    <property type="entry name" value="LDrepeatLR_classA_rpt"/>
</dbReference>
<keyword evidence="9" id="KW-0732">Signal</keyword>
<dbReference type="PROSITE" id="PS50068">
    <property type="entry name" value="LDLRA_2"/>
    <property type="match status" value="2"/>
</dbReference>
<keyword evidence="14" id="KW-1185">Reference proteome</keyword>
<dbReference type="Gene3D" id="4.10.400.10">
    <property type="entry name" value="Low-density Lipoprotein Receptor"/>
    <property type="match status" value="2"/>
</dbReference>
<dbReference type="InterPro" id="IPR009003">
    <property type="entry name" value="Peptidase_S1_PA"/>
</dbReference>
<dbReference type="GO" id="GO:0004252">
    <property type="term" value="F:serine-type endopeptidase activity"/>
    <property type="evidence" value="ECO:0007669"/>
    <property type="project" value="InterPro"/>
</dbReference>
<dbReference type="Gene3D" id="2.40.10.10">
    <property type="entry name" value="Trypsin-like serine proteases"/>
    <property type="match status" value="2"/>
</dbReference>
<evidence type="ECO:0000313" key="13">
    <source>
        <dbReference type="EMBL" id="KAK3774012.1"/>
    </source>
</evidence>
<feature type="region of interest" description="Disordered" evidence="8">
    <location>
        <begin position="1476"/>
        <end position="1495"/>
    </location>
</feature>
<dbReference type="GO" id="GO:0007340">
    <property type="term" value="P:acrosome reaction"/>
    <property type="evidence" value="ECO:0007669"/>
    <property type="project" value="TreeGrafter"/>
</dbReference>
<feature type="chain" id="PRO_5042278869" evidence="9">
    <location>
        <begin position="28"/>
        <end position="2580"/>
    </location>
</feature>
<feature type="region of interest" description="Disordered" evidence="8">
    <location>
        <begin position="1098"/>
        <end position="1118"/>
    </location>
</feature>
<dbReference type="PANTHER" id="PTHR24252">
    <property type="entry name" value="ACROSIN-RELATED"/>
    <property type="match status" value="1"/>
</dbReference>
<dbReference type="CDD" id="cd00190">
    <property type="entry name" value="Tryp_SPc"/>
    <property type="match status" value="1"/>
</dbReference>
<dbReference type="InterPro" id="IPR033116">
    <property type="entry name" value="TRYPSIN_SER"/>
</dbReference>
<dbReference type="SMART" id="SM00020">
    <property type="entry name" value="Tryp_SPc"/>
    <property type="match status" value="1"/>
</dbReference>
<accession>A0AAE0ZSZ5</accession>
<dbReference type="Pfam" id="PF00629">
    <property type="entry name" value="MAM"/>
    <property type="match status" value="2"/>
</dbReference>
<dbReference type="PROSITE" id="PS01180">
    <property type="entry name" value="CUB"/>
    <property type="match status" value="5"/>
</dbReference>
<feature type="region of interest" description="Disordered" evidence="8">
    <location>
        <begin position="695"/>
        <end position="715"/>
    </location>
</feature>
<dbReference type="InterPro" id="IPR001254">
    <property type="entry name" value="Trypsin_dom"/>
</dbReference>
<feature type="disulfide bond" evidence="6">
    <location>
        <begin position="1869"/>
        <end position="1881"/>
    </location>
</feature>
<dbReference type="InterPro" id="IPR043504">
    <property type="entry name" value="Peptidase_S1_PA_chymotrypsin"/>
</dbReference>
<evidence type="ECO:0000259" key="11">
    <source>
        <dbReference type="PROSITE" id="PS50060"/>
    </source>
</evidence>
<dbReference type="SUPFAM" id="SSF49899">
    <property type="entry name" value="Concanavalin A-like lectins/glucanases"/>
    <property type="match status" value="2"/>
</dbReference>
<evidence type="ECO:0000256" key="7">
    <source>
        <dbReference type="RuleBase" id="RU363034"/>
    </source>
</evidence>
<dbReference type="Pfam" id="PF00089">
    <property type="entry name" value="Trypsin"/>
    <property type="match status" value="1"/>
</dbReference>
<keyword evidence="2 7" id="KW-0378">Hydrolase</keyword>
<feature type="region of interest" description="Disordered" evidence="8">
    <location>
        <begin position="1136"/>
        <end position="1169"/>
    </location>
</feature>
<feature type="compositionally biased region" description="Polar residues" evidence="8">
    <location>
        <begin position="1650"/>
        <end position="1665"/>
    </location>
</feature>
<dbReference type="CDD" id="cd00041">
    <property type="entry name" value="CUB"/>
    <property type="match status" value="5"/>
</dbReference>
<dbReference type="InterPro" id="IPR018114">
    <property type="entry name" value="TRYPSIN_HIS"/>
</dbReference>
<dbReference type="SMART" id="SM00042">
    <property type="entry name" value="CUB"/>
    <property type="match status" value="5"/>
</dbReference>
<feature type="region of interest" description="Disordered" evidence="8">
    <location>
        <begin position="1389"/>
        <end position="1409"/>
    </location>
</feature>
<dbReference type="InterPro" id="IPR035914">
    <property type="entry name" value="Sperma_CUB_dom_sf"/>
</dbReference>
<dbReference type="FunFam" id="2.40.10.10:FF:000003">
    <property type="entry name" value="Transmembrane serine protease 3"/>
    <property type="match status" value="1"/>
</dbReference>
<comment type="caution">
    <text evidence="13">The sequence shown here is derived from an EMBL/GenBank/DDBJ whole genome shotgun (WGS) entry which is preliminary data.</text>
</comment>
<dbReference type="InterPro" id="IPR001314">
    <property type="entry name" value="Peptidase_S1A"/>
</dbReference>
<dbReference type="PROSITE" id="PS50060">
    <property type="entry name" value="MAM_2"/>
    <property type="match status" value="2"/>
</dbReference>
<dbReference type="InterPro" id="IPR036055">
    <property type="entry name" value="LDL_receptor-like_sf"/>
</dbReference>
<feature type="signal peptide" evidence="9">
    <location>
        <begin position="1"/>
        <end position="27"/>
    </location>
</feature>
<dbReference type="PRINTS" id="PR00722">
    <property type="entry name" value="CHYMOTRYPSIN"/>
</dbReference>
<dbReference type="PROSITE" id="PS00134">
    <property type="entry name" value="TRYPSIN_HIS"/>
    <property type="match status" value="1"/>
</dbReference>
<feature type="region of interest" description="Disordered" evidence="8">
    <location>
        <begin position="1050"/>
        <end position="1075"/>
    </location>
</feature>
<evidence type="ECO:0000256" key="4">
    <source>
        <dbReference type="ARBA" id="ARBA00023157"/>
    </source>
</evidence>
<dbReference type="SUPFAM" id="SSF49854">
    <property type="entry name" value="Spermadhesin, CUB domain"/>
    <property type="match status" value="5"/>
</dbReference>
<feature type="compositionally biased region" description="Low complexity" evidence="8">
    <location>
        <begin position="1239"/>
        <end position="1256"/>
    </location>
</feature>
<dbReference type="GO" id="GO:0006508">
    <property type="term" value="P:proteolysis"/>
    <property type="evidence" value="ECO:0007669"/>
    <property type="project" value="UniProtKB-KW"/>
</dbReference>
<feature type="compositionally biased region" description="Low complexity" evidence="8">
    <location>
        <begin position="1558"/>
        <end position="1649"/>
    </location>
</feature>
<feature type="domain" description="CUB" evidence="10">
    <location>
        <begin position="1700"/>
        <end position="1822"/>
    </location>
</feature>
<dbReference type="FunFam" id="2.60.120.290:FF:000005">
    <property type="entry name" value="Procollagen C-endopeptidase enhancer 1"/>
    <property type="match status" value="1"/>
</dbReference>
<sequence>MHERDADLKTLLLGGLALTILLTGSAAVQCGGLYVLSADNPEVIIASPGFSDDPHHPEECQCQWTIIGPQNHTLQAHFLEFNVGLSAPCQSDKILLDGNGSCDFETPIMHCGDLLPQPIISLDNILCVRFTSDMLVHTQRFLITVALSKAKFADKKRVTAFTRFPEFDIQGNPPTSVCSEFPVIVRNNAIIMSPHFGRDRRYPPSSRCRWLVYMDSFHIVTIRFQIMELEYHQTCNYDYIRVLEGEELNSTFDLRFCGLILPPPVKLTTPKLIVFSSDQMFQFRGFSAVLEFSPVMDKLHNRERSGEPRITASSQRQLSTAYVETGETGSVPLSETSEASIHLSSTKHLDSLKTLSINMSTISSAESISSVLLQSSMFLYPSSSKEILKTSALSLQYEAKYRSHLSSFEPSPLVSLAPPLSPSTHEALSLASISPSKTSKLQPQLSRSAHPIPVSSLLTLSPSFSSLSVASRFSSSQEESLTQYLSLLSKAASVTHSFTAASTTNQIPVVEESLGLILTPSVVTKSAALSPSAVLLTAKRFVSPSHEDIVSNAKDGLKESNMPSDGFILDTVSLSASTTVDISTTPSSVFNAVRSDGSYFPDGENITGTSEDFDAITPLGSNLYSNSNISIASNVTSVSSNSSVSIGEVIRNSSVNISASYVNDINIYNNSKNENTNNQNRSSVKNDSIDNFVNISSSEESSEVNNTTGISNMTNKNSSIDSLNWKSNYNSNNANSYITSRPIQPTDVQNSSQDYQVINICSRTTVEITSRDLIIESPGFGDGGSYPPSTRCDLLVHAPASKTIHGVVLFMDLEQHLCIWDWLEITSRFKMIGRFCGTEKVHFQSDDMVLLTFQSDSVVSKAGFSLSLTTRETTQPDSAEAKQELTMCSSPILSFVAEEEVLVTSPGYTLGSYPTSKQCDLRLFTSEENVLEVLVIDLDLEEHITCGYDYVDLRDGVSKSSPNLARMCSTEQTQPPARTGSTIVTSGASLLIYFFSDPVEVRRGFRLGVSRRSKEKNSGMSGTVPGSTENYALNSEGNLDISQSKNFEDESSTTVGFNNLKPTTSSVTPTKPTASLITPPITTVISAISDFTKVYSPVPATSTPSTSTTSTLTEAAETRAGATTSILTGTTTSSTIESKSTVATEVTTTTTEPAITTNGSTEPTTTRATLTEPSNTTFTESTAATFITDFINITTDDPKPIFTPSHTQLSTTKIINASTITESTAAPNTGTATTSANRSSITGPTTTTITQPTTSTITEPTTTTITESKTTIISAEPTTNTTSGYTTTITTTESKTFATTTKSISTTITTESTTASTTEPTNITTTEPTTIATTIEPPAIATTAEPTSTTMTTEPTPTSTTVPTNITTTEPTTIATTIEPPAIATTAEPTSTTMTTEPTPTSTTEPANITTTEPTTIATTIEPPAIATTAEPTSTTMTTEPTPTSTTEPANITTTEPTTIATTIEHPAIATIADPTSTTMTTEPTPTSTTEPANITTTEPTTIATTIEHPAIATIADPTSTTMTTEPTPTSTTEPANITTTEPTTIATTIEPPAIATTAEPTSTTMTTKPTPSSTTEPANITTTEPTTTAITESTTTAASETSTTTAISTEPTTTITTEHTTTTTNTASNEPPTRTTTKDTTSTSTSISERGTNTSISEPATTISSTADAIESTIIGTTVPTTTIINQPVLTTTSEEPACDGDPVVLSDQSGAIIFPDQTWQTNYTSDETCQWIIQGGKHKSISLHFLRLDIEEHVSCIYDFLEIYEVIDTHVQWEKRKLLGRFCGARTPENITSSGERLEVKFKSDRMVTGKGFEIQYAVFEVDTIPIECPYGRIACRGSDLCVPTHWRCDGEFDCPRADDEEQCDVCPSGQVSCSDSTCVQSHQICDGIPQCQHKEDELDCVKTGPKPLLIRFQGAWLSVCHPQEAELSLPQSIADWACDKTEHSHPVSIGRLAVVPTSTALAEVIFSRNNSREARASLFNVKVVPSSSCESNHVIVVQCAQRECGWRQTDLPQPYVLGSTSSVDGQWPWVVALFSGDNFLCGGTLISPLWVVTAGHCVYNIINSPQALTVVAGHVNIISPDVTHRHVTEIIMHPANNYIYKNDIALLRLQEDAEVSATVRPLCLGNKVKVRSPKTPCYVAGWGVRDDIEIIAGEFTPILHHAKLRLWEQIDCQSVYPDRLKPSMICAGFQHGEVDACKGDSGGPLMCLSKPDQWELVGVVSWGEGCGQLGKPGVYTRVDSFLDWIWESTDQQGKVSVSCDFEHPTMCGYSSRSESSFLWSRRVGGVHFPSRPMIDSTYSNTSGHYAYAYIPYGQTARTAYLLSPPLTNETSVAGPSCLNLHVTFFSCDQCKLGVQVIDSLGNQSDSIARISAVSFEKWVRAVVELPADATHVLFSAFSGRYSGGGIGLDDIFISPGKCQDLQAFHCEFEASPRSDGLCGYSQDKTDDFDWFNTSDNSSAGFVRASLVSGSKGYKARLVSTSFKNGASVCFKIRFRVSGEGDAGSLQICKQMSFGGSNFLDCSMWSSERHRSLGEWQTAQLSIPPAYVRYGLVLEASRGSDFGFIDVDSVSRRDGDCL</sequence>
<protein>
    <submittedName>
        <fullName evidence="13">Uncharacterized protein</fullName>
    </submittedName>
</protein>
<feature type="region of interest" description="Disordered" evidence="8">
    <location>
        <begin position="1345"/>
        <end position="1366"/>
    </location>
</feature>
<dbReference type="SMART" id="SM00192">
    <property type="entry name" value="LDLa"/>
    <property type="match status" value="2"/>
</dbReference>
<feature type="disulfide bond" evidence="6">
    <location>
        <begin position="1876"/>
        <end position="1894"/>
    </location>
</feature>
<dbReference type="Pfam" id="PF00431">
    <property type="entry name" value="CUB"/>
    <property type="match status" value="5"/>
</dbReference>
<dbReference type="SUPFAM" id="SSF57424">
    <property type="entry name" value="LDL receptor-like module"/>
    <property type="match status" value="2"/>
</dbReference>
<feature type="domain" description="MAM" evidence="11">
    <location>
        <begin position="2260"/>
        <end position="2423"/>
    </location>
</feature>
<feature type="domain" description="CUB" evidence="10">
    <location>
        <begin position="761"/>
        <end position="871"/>
    </location>
</feature>
<evidence type="ECO:0000256" key="3">
    <source>
        <dbReference type="ARBA" id="ARBA00022825"/>
    </source>
</evidence>
<feature type="domain" description="MAM" evidence="11">
    <location>
        <begin position="2427"/>
        <end position="2580"/>
    </location>
</feature>
<feature type="region of interest" description="Disordered" evidence="8">
    <location>
        <begin position="1558"/>
        <end position="1665"/>
    </location>
</feature>
<dbReference type="Proteomes" id="UP001283361">
    <property type="component" value="Unassembled WGS sequence"/>
</dbReference>
<feature type="domain" description="Peptidase S1" evidence="12">
    <location>
        <begin position="2019"/>
        <end position="2253"/>
    </location>
</feature>
<reference evidence="13" key="1">
    <citation type="journal article" date="2023" name="G3 (Bethesda)">
        <title>A reference genome for the long-term kleptoplast-retaining sea slug Elysia crispata morphotype clarki.</title>
        <authorList>
            <person name="Eastman K.E."/>
            <person name="Pendleton A.L."/>
            <person name="Shaikh M.A."/>
            <person name="Suttiyut T."/>
            <person name="Ogas R."/>
            <person name="Tomko P."/>
            <person name="Gavelis G."/>
            <person name="Widhalm J.R."/>
            <person name="Wisecaver J.H."/>
        </authorList>
    </citation>
    <scope>NUCLEOTIDE SEQUENCE</scope>
    <source>
        <strain evidence="13">ECLA1</strain>
    </source>
</reference>
<keyword evidence="4 6" id="KW-1015">Disulfide bond</keyword>
<feature type="domain" description="CUB" evidence="10">
    <location>
        <begin position="888"/>
        <end position="1012"/>
    </location>
</feature>
<organism evidence="13 14">
    <name type="scientific">Elysia crispata</name>
    <name type="common">lettuce slug</name>
    <dbReference type="NCBI Taxonomy" id="231223"/>
    <lineage>
        <taxon>Eukaryota</taxon>
        <taxon>Metazoa</taxon>
        <taxon>Spiralia</taxon>
        <taxon>Lophotrochozoa</taxon>
        <taxon>Mollusca</taxon>
        <taxon>Gastropoda</taxon>
        <taxon>Heterobranchia</taxon>
        <taxon>Euthyneura</taxon>
        <taxon>Panpulmonata</taxon>
        <taxon>Sacoglossa</taxon>
        <taxon>Placobranchoidea</taxon>
        <taxon>Plakobranchidae</taxon>
        <taxon>Elysia</taxon>
    </lineage>
</organism>
<feature type="compositionally biased region" description="Polar residues" evidence="8">
    <location>
        <begin position="1018"/>
        <end position="1034"/>
    </location>
</feature>
<dbReference type="CDD" id="cd00112">
    <property type="entry name" value="LDLa"/>
    <property type="match status" value="2"/>
</dbReference>
<evidence type="ECO:0000256" key="8">
    <source>
        <dbReference type="SAM" id="MobiDB-lite"/>
    </source>
</evidence>
<dbReference type="Pfam" id="PF00057">
    <property type="entry name" value="Ldl_recept_a"/>
    <property type="match status" value="1"/>
</dbReference>
<evidence type="ECO:0000259" key="10">
    <source>
        <dbReference type="PROSITE" id="PS01180"/>
    </source>
</evidence>
<dbReference type="InterPro" id="IPR000859">
    <property type="entry name" value="CUB_dom"/>
</dbReference>
<dbReference type="GO" id="GO:0016020">
    <property type="term" value="C:membrane"/>
    <property type="evidence" value="ECO:0007669"/>
    <property type="project" value="InterPro"/>
</dbReference>
<feature type="region of interest" description="Disordered" evidence="8">
    <location>
        <begin position="1432"/>
        <end position="1452"/>
    </location>
</feature>
<keyword evidence="5" id="KW-0325">Glycoprotein</keyword>
<feature type="domain" description="CUB" evidence="10">
    <location>
        <begin position="30"/>
        <end position="148"/>
    </location>
</feature>
<evidence type="ECO:0000256" key="5">
    <source>
        <dbReference type="ARBA" id="ARBA00023180"/>
    </source>
</evidence>
<dbReference type="SUPFAM" id="SSF50494">
    <property type="entry name" value="Trypsin-like serine proteases"/>
    <property type="match status" value="1"/>
</dbReference>
<dbReference type="InterPro" id="IPR000998">
    <property type="entry name" value="MAM_dom"/>
</dbReference>
<dbReference type="PROSITE" id="PS00135">
    <property type="entry name" value="TRYPSIN_SER"/>
    <property type="match status" value="1"/>
</dbReference>
<feature type="compositionally biased region" description="Polar residues" evidence="8">
    <location>
        <begin position="1225"/>
        <end position="1238"/>
    </location>
</feature>
<dbReference type="CDD" id="cd06263">
    <property type="entry name" value="MAM"/>
    <property type="match status" value="2"/>
</dbReference>
<comment type="caution">
    <text evidence="6">Lacks conserved residue(s) required for the propagation of feature annotation.</text>
</comment>
<evidence type="ECO:0000256" key="1">
    <source>
        <dbReference type="ARBA" id="ARBA00022670"/>
    </source>
</evidence>
<evidence type="ECO:0000256" key="9">
    <source>
        <dbReference type="SAM" id="SignalP"/>
    </source>
</evidence>
<keyword evidence="1 7" id="KW-0645">Protease</keyword>
<evidence type="ECO:0000259" key="12">
    <source>
        <dbReference type="PROSITE" id="PS50240"/>
    </source>
</evidence>
<dbReference type="EMBL" id="JAWDGP010003469">
    <property type="protein sequence ID" value="KAK3774012.1"/>
    <property type="molecule type" value="Genomic_DNA"/>
</dbReference>
<dbReference type="InterPro" id="IPR013320">
    <property type="entry name" value="ConA-like_dom_sf"/>
</dbReference>
<evidence type="ECO:0000256" key="2">
    <source>
        <dbReference type="ARBA" id="ARBA00022801"/>
    </source>
</evidence>
<dbReference type="SMART" id="SM00137">
    <property type="entry name" value="MAM"/>
    <property type="match status" value="1"/>
</dbReference>
<feature type="compositionally biased region" description="Polar residues" evidence="8">
    <location>
        <begin position="704"/>
        <end position="715"/>
    </location>
</feature>
<evidence type="ECO:0000256" key="6">
    <source>
        <dbReference type="PROSITE-ProRule" id="PRU00124"/>
    </source>
</evidence>
<dbReference type="Gene3D" id="2.60.120.200">
    <property type="match status" value="2"/>
</dbReference>
<dbReference type="PROSITE" id="PS50240">
    <property type="entry name" value="TRYPSIN_DOM"/>
    <property type="match status" value="1"/>
</dbReference>